<keyword evidence="3 6" id="KW-0436">Ligase</keyword>
<dbReference type="InterPro" id="IPR012340">
    <property type="entry name" value="NA-bd_OB-fold"/>
</dbReference>
<evidence type="ECO:0000313" key="7">
    <source>
        <dbReference type="Proteomes" id="UP001065549"/>
    </source>
</evidence>
<dbReference type="PANTHER" id="PTHR45674">
    <property type="entry name" value="DNA LIGASE 1/3 FAMILY MEMBER"/>
    <property type="match status" value="1"/>
</dbReference>
<name>A0A9J6QLQ4_9FIRM</name>
<dbReference type="CDD" id="cd07971">
    <property type="entry name" value="OBF_DNA_ligase_LigD"/>
    <property type="match status" value="1"/>
</dbReference>
<dbReference type="GO" id="GO:0003910">
    <property type="term" value="F:DNA ligase (ATP) activity"/>
    <property type="evidence" value="ECO:0007669"/>
    <property type="project" value="UniProtKB-EC"/>
</dbReference>
<dbReference type="InterPro" id="IPR016059">
    <property type="entry name" value="DNA_ligase_ATP-dep_CS"/>
</dbReference>
<protein>
    <recommendedName>
        <fullName evidence="2">DNA ligase (ATP)</fullName>
        <ecNumber evidence="2">6.5.1.1</ecNumber>
    </recommendedName>
</protein>
<dbReference type="Proteomes" id="UP001065549">
    <property type="component" value="Unassembled WGS sequence"/>
</dbReference>
<dbReference type="PANTHER" id="PTHR45674:SF4">
    <property type="entry name" value="DNA LIGASE 1"/>
    <property type="match status" value="1"/>
</dbReference>
<evidence type="ECO:0000256" key="1">
    <source>
        <dbReference type="ARBA" id="ARBA00007572"/>
    </source>
</evidence>
<dbReference type="CDD" id="cd07906">
    <property type="entry name" value="Adenylation_DNA_ligase_LigD_LigC"/>
    <property type="match status" value="1"/>
</dbReference>
<dbReference type="InterPro" id="IPR012309">
    <property type="entry name" value="DNA_ligase_ATP-dep_C"/>
</dbReference>
<feature type="domain" description="ATP-dependent DNA ligase family profile" evidence="5">
    <location>
        <begin position="107"/>
        <end position="229"/>
    </location>
</feature>
<comment type="similarity">
    <text evidence="1">Belongs to the ATP-dependent DNA ligase family.</text>
</comment>
<dbReference type="EC" id="6.5.1.1" evidence="2"/>
<dbReference type="InterPro" id="IPR012310">
    <property type="entry name" value="DNA_ligase_ATP-dep_cent"/>
</dbReference>
<evidence type="ECO:0000256" key="4">
    <source>
        <dbReference type="ARBA" id="ARBA00034003"/>
    </source>
</evidence>
<keyword evidence="7" id="KW-1185">Reference proteome</keyword>
<dbReference type="GO" id="GO:0006310">
    <property type="term" value="P:DNA recombination"/>
    <property type="evidence" value="ECO:0007669"/>
    <property type="project" value="InterPro"/>
</dbReference>
<dbReference type="PROSITE" id="PS00333">
    <property type="entry name" value="DNA_LIGASE_A2"/>
    <property type="match status" value="1"/>
</dbReference>
<dbReference type="Gene3D" id="3.30.1490.70">
    <property type="match status" value="1"/>
</dbReference>
<dbReference type="Pfam" id="PF01068">
    <property type="entry name" value="DNA_ligase_A_M"/>
    <property type="match status" value="1"/>
</dbReference>
<dbReference type="PROSITE" id="PS50160">
    <property type="entry name" value="DNA_LIGASE_A3"/>
    <property type="match status" value="1"/>
</dbReference>
<dbReference type="InterPro" id="IPR050191">
    <property type="entry name" value="ATP-dep_DNA_ligase"/>
</dbReference>
<comment type="caution">
    <text evidence="6">The sequence shown here is derived from an EMBL/GenBank/DDBJ whole genome shotgun (WGS) entry which is preliminary data.</text>
</comment>
<dbReference type="Gene3D" id="2.40.50.140">
    <property type="entry name" value="Nucleic acid-binding proteins"/>
    <property type="match status" value="1"/>
</dbReference>
<evidence type="ECO:0000313" key="6">
    <source>
        <dbReference type="EMBL" id="MCU7378097.1"/>
    </source>
</evidence>
<evidence type="ECO:0000259" key="5">
    <source>
        <dbReference type="PROSITE" id="PS50160"/>
    </source>
</evidence>
<evidence type="ECO:0000256" key="3">
    <source>
        <dbReference type="ARBA" id="ARBA00022598"/>
    </source>
</evidence>
<dbReference type="GO" id="GO:0005524">
    <property type="term" value="F:ATP binding"/>
    <property type="evidence" value="ECO:0007669"/>
    <property type="project" value="InterPro"/>
</dbReference>
<dbReference type="SUPFAM" id="SSF56091">
    <property type="entry name" value="DNA ligase/mRNA capping enzyme, catalytic domain"/>
    <property type="match status" value="1"/>
</dbReference>
<dbReference type="PROSITE" id="PS00697">
    <property type="entry name" value="DNA_LIGASE_A1"/>
    <property type="match status" value="1"/>
</dbReference>
<dbReference type="EMBL" id="JAOSHN010000002">
    <property type="protein sequence ID" value="MCU7378097.1"/>
    <property type="molecule type" value="Genomic_DNA"/>
</dbReference>
<dbReference type="Pfam" id="PF04679">
    <property type="entry name" value="DNA_ligase_A_C"/>
    <property type="match status" value="1"/>
</dbReference>
<organism evidence="6 7">
    <name type="scientific">Hominibacterium faecale</name>
    <dbReference type="NCBI Taxonomy" id="2839743"/>
    <lineage>
        <taxon>Bacteria</taxon>
        <taxon>Bacillati</taxon>
        <taxon>Bacillota</taxon>
        <taxon>Clostridia</taxon>
        <taxon>Peptostreptococcales</taxon>
        <taxon>Anaerovoracaceae</taxon>
        <taxon>Hominibacterium</taxon>
    </lineage>
</organism>
<reference evidence="6" key="1">
    <citation type="submission" date="2022-09" db="EMBL/GenBank/DDBJ databases">
        <title>Culturomic study of gut microbiota in children with autism spectrum disorder.</title>
        <authorList>
            <person name="Efimov B.A."/>
            <person name="Chaplin A.V."/>
            <person name="Sokolova S.R."/>
            <person name="Pikina A.P."/>
            <person name="Korzhanova M."/>
            <person name="Belova V."/>
            <person name="Korostin D."/>
        </authorList>
    </citation>
    <scope>NUCLEOTIDE SEQUENCE</scope>
    <source>
        <strain evidence="6">ASD5510</strain>
    </source>
</reference>
<dbReference type="SUPFAM" id="SSF50249">
    <property type="entry name" value="Nucleic acid-binding proteins"/>
    <property type="match status" value="1"/>
</dbReference>
<evidence type="ECO:0000256" key="2">
    <source>
        <dbReference type="ARBA" id="ARBA00012727"/>
    </source>
</evidence>
<dbReference type="Gene3D" id="3.30.470.30">
    <property type="entry name" value="DNA ligase/mRNA capping enzyme"/>
    <property type="match status" value="1"/>
</dbReference>
<dbReference type="GO" id="GO:0006281">
    <property type="term" value="P:DNA repair"/>
    <property type="evidence" value="ECO:0007669"/>
    <property type="project" value="InterPro"/>
</dbReference>
<dbReference type="RefSeq" id="WP_269478411.1">
    <property type="nucleotide sequence ID" value="NZ_JAOSHN010000002.1"/>
</dbReference>
<accession>A0A9J6QLQ4</accession>
<dbReference type="AlphaFoldDB" id="A0A9J6QLQ4"/>
<gene>
    <name evidence="6" type="ORF">OBO34_06985</name>
</gene>
<proteinExistence type="inferred from homology"/>
<comment type="catalytic activity">
    <reaction evidence="4">
        <text>ATP + (deoxyribonucleotide)n-3'-hydroxyl + 5'-phospho-(deoxyribonucleotide)m = (deoxyribonucleotide)n+m + AMP + diphosphate.</text>
        <dbReference type="EC" id="6.5.1.1"/>
    </reaction>
</comment>
<sequence length="310" mass="35125">MDLFSEKNISPMLIGATGKAFEDSNYIYEIKFDGERAIAYLDETRTELRNKRNKRMLPVFPELANLHKQVNAKCILDGEYISLINGKPNFSEVQRRSLMSNDFKIKLAAEAHPVSFVAFDILYFNGRDLTGLPLMERKELLQKTVIESNKIAISTVFESGGIDLYKLTEQQGLEGVVAKKKDSLYIQGKRTKNWIKIKNMQDDDFVILGWIQKSNHMTSIILGKYNQEGVMVYKGHVTLGVGGAIFARIKEIPTTPSPFDPIPKGNESANWIQQELVCTVEFMERTANGGMRQPVFKGLRPDKRPGEVIE</sequence>